<accession>A0A498BYY3</accession>
<dbReference type="Proteomes" id="UP000275461">
    <property type="component" value="Unassembled WGS sequence"/>
</dbReference>
<dbReference type="EMBL" id="RCDA01000002">
    <property type="protein sequence ID" value="RLK48725.1"/>
    <property type="molecule type" value="Genomic_DNA"/>
</dbReference>
<dbReference type="AlphaFoldDB" id="A0A498BYY3"/>
<reference evidence="2 3" key="1">
    <citation type="submission" date="2018-10" db="EMBL/GenBank/DDBJ databases">
        <title>Genomic Encyclopedia of Type Strains, Phase IV (KMG-IV): sequencing the most valuable type-strain genomes for metagenomic binning, comparative biology and taxonomic classification.</title>
        <authorList>
            <person name="Goeker M."/>
        </authorList>
    </citation>
    <scope>NUCLEOTIDE SEQUENCE [LARGE SCALE GENOMIC DNA]</scope>
    <source>
        <strain evidence="2 3">DSM 12769</strain>
    </source>
</reference>
<comment type="caution">
    <text evidence="2">The sequence shown here is derived from an EMBL/GenBank/DDBJ whole genome shotgun (WGS) entry which is preliminary data.</text>
</comment>
<keyword evidence="3" id="KW-1185">Reference proteome</keyword>
<feature type="transmembrane region" description="Helical" evidence="1">
    <location>
        <begin position="53"/>
        <end position="74"/>
    </location>
</feature>
<keyword evidence="1" id="KW-0812">Transmembrane</keyword>
<organism evidence="2 3">
    <name type="scientific">Alkalispirillum mobile</name>
    <dbReference type="NCBI Taxonomy" id="85925"/>
    <lineage>
        <taxon>Bacteria</taxon>
        <taxon>Pseudomonadati</taxon>
        <taxon>Pseudomonadota</taxon>
        <taxon>Gammaproteobacteria</taxon>
        <taxon>Chromatiales</taxon>
        <taxon>Ectothiorhodospiraceae</taxon>
        <taxon>Alkalispirillum</taxon>
    </lineage>
</organism>
<feature type="transmembrane region" description="Helical" evidence="1">
    <location>
        <begin position="14"/>
        <end position="33"/>
    </location>
</feature>
<feature type="transmembrane region" description="Helical" evidence="1">
    <location>
        <begin position="95"/>
        <end position="114"/>
    </location>
</feature>
<feature type="transmembrane region" description="Helical" evidence="1">
    <location>
        <begin position="181"/>
        <end position="198"/>
    </location>
</feature>
<name>A0A498BYY3_9GAMM</name>
<sequence>MSSRAGKGVLRRSGGLWLTLLCAALVVAAWLWVPPFPQPEAYHDFADRRQVLGIPHFGDVVSNGVFLLVGLYGLAQTRRLQARHAFRPATDAWPYYALFLATLGVAFGSTYYHLDPDHWRLYWDRLPISLAFMAIFSAVLGERLPARATPWLLPLLLLTGAAGATHWLITELAGQGDLRLYLLVQAVPILVAVVWIGMRGGRYTRGGDVIAAAGWYLLALLLENMDAPVFEATGGWVSGHTLKHLLVGVALYWLVRMLRLRRRRGAIA</sequence>
<gene>
    <name evidence="2" type="ORF">DFR31_1836</name>
</gene>
<feature type="transmembrane region" description="Helical" evidence="1">
    <location>
        <begin position="126"/>
        <end position="144"/>
    </location>
</feature>
<keyword evidence="1" id="KW-1133">Transmembrane helix</keyword>
<dbReference type="PANTHER" id="PTHR34368">
    <property type="entry name" value="OS01G0962200 PROTEIN"/>
    <property type="match status" value="1"/>
</dbReference>
<dbReference type="PANTHER" id="PTHR34368:SF1">
    <property type="entry name" value="OS01G0962200 PROTEIN"/>
    <property type="match status" value="1"/>
</dbReference>
<dbReference type="RefSeq" id="WP_245971140.1">
    <property type="nucleotide sequence ID" value="NZ_RCDA01000002.1"/>
</dbReference>
<feature type="transmembrane region" description="Helical" evidence="1">
    <location>
        <begin position="205"/>
        <end position="222"/>
    </location>
</feature>
<evidence type="ECO:0000256" key="1">
    <source>
        <dbReference type="SAM" id="Phobius"/>
    </source>
</evidence>
<protein>
    <submittedName>
        <fullName evidence="2">Ceramidase</fullName>
    </submittedName>
</protein>
<proteinExistence type="predicted"/>
<keyword evidence="1" id="KW-0472">Membrane</keyword>
<feature type="transmembrane region" description="Helical" evidence="1">
    <location>
        <begin position="234"/>
        <end position="255"/>
    </location>
</feature>
<evidence type="ECO:0000313" key="3">
    <source>
        <dbReference type="Proteomes" id="UP000275461"/>
    </source>
</evidence>
<evidence type="ECO:0000313" key="2">
    <source>
        <dbReference type="EMBL" id="RLK48725.1"/>
    </source>
</evidence>
<feature type="transmembrane region" description="Helical" evidence="1">
    <location>
        <begin position="151"/>
        <end position="169"/>
    </location>
</feature>